<proteinExistence type="predicted"/>
<dbReference type="Proteomes" id="UP000828251">
    <property type="component" value="Unassembled WGS sequence"/>
</dbReference>
<protein>
    <submittedName>
        <fullName evidence="1">Uncharacterized protein</fullName>
    </submittedName>
</protein>
<reference evidence="1 2" key="1">
    <citation type="journal article" date="2021" name="Plant Biotechnol. J.">
        <title>Multi-omics assisted identification of the key and species-specific regulatory components of drought-tolerant mechanisms in Gossypium stocksii.</title>
        <authorList>
            <person name="Yu D."/>
            <person name="Ke L."/>
            <person name="Zhang D."/>
            <person name="Wu Y."/>
            <person name="Sun Y."/>
            <person name="Mei J."/>
            <person name="Sun J."/>
            <person name="Sun Y."/>
        </authorList>
    </citation>
    <scope>NUCLEOTIDE SEQUENCE [LARGE SCALE GENOMIC DNA]</scope>
    <source>
        <strain evidence="2">cv. E1</strain>
        <tissue evidence="1">Leaf</tissue>
    </source>
</reference>
<evidence type="ECO:0000313" key="1">
    <source>
        <dbReference type="EMBL" id="KAH1066068.1"/>
    </source>
</evidence>
<gene>
    <name evidence="1" type="ORF">J1N35_031055</name>
</gene>
<keyword evidence="2" id="KW-1185">Reference proteome</keyword>
<evidence type="ECO:0000313" key="2">
    <source>
        <dbReference type="Proteomes" id="UP000828251"/>
    </source>
</evidence>
<name>A0A9D3ZUH4_9ROSI</name>
<accession>A0A9D3ZUH4</accession>
<dbReference type="AlphaFoldDB" id="A0A9D3ZUH4"/>
<organism evidence="1 2">
    <name type="scientific">Gossypium stocksii</name>
    <dbReference type="NCBI Taxonomy" id="47602"/>
    <lineage>
        <taxon>Eukaryota</taxon>
        <taxon>Viridiplantae</taxon>
        <taxon>Streptophyta</taxon>
        <taxon>Embryophyta</taxon>
        <taxon>Tracheophyta</taxon>
        <taxon>Spermatophyta</taxon>
        <taxon>Magnoliopsida</taxon>
        <taxon>eudicotyledons</taxon>
        <taxon>Gunneridae</taxon>
        <taxon>Pentapetalae</taxon>
        <taxon>rosids</taxon>
        <taxon>malvids</taxon>
        <taxon>Malvales</taxon>
        <taxon>Malvaceae</taxon>
        <taxon>Malvoideae</taxon>
        <taxon>Gossypium</taxon>
    </lineage>
</organism>
<dbReference type="EMBL" id="JAIQCV010000009">
    <property type="protein sequence ID" value="KAH1066068.1"/>
    <property type="molecule type" value="Genomic_DNA"/>
</dbReference>
<comment type="caution">
    <text evidence="1">The sequence shown here is derived from an EMBL/GenBank/DDBJ whole genome shotgun (WGS) entry which is preliminary data.</text>
</comment>
<sequence>MGNWVRCDAFGLLFVSRYSIATVFNLTATAVFTLTAVRWHLEDLVPILDCTGRTCCSELGQYRYGGYVFAHQLFWA</sequence>